<keyword evidence="3" id="KW-1185">Reference proteome</keyword>
<evidence type="ECO:0000256" key="1">
    <source>
        <dbReference type="SAM" id="MobiDB-lite"/>
    </source>
</evidence>
<protein>
    <submittedName>
        <fullName evidence="2">Uncharacterized protein</fullName>
    </submittedName>
</protein>
<name>A0ABR1NZB2_DIAER</name>
<feature type="compositionally biased region" description="Polar residues" evidence="1">
    <location>
        <begin position="57"/>
        <end position="68"/>
    </location>
</feature>
<accession>A0ABR1NZB2</accession>
<organism evidence="2 3">
    <name type="scientific">Diaporthe eres</name>
    <name type="common">Phomopsis oblonga</name>
    <dbReference type="NCBI Taxonomy" id="83184"/>
    <lineage>
        <taxon>Eukaryota</taxon>
        <taxon>Fungi</taxon>
        <taxon>Dikarya</taxon>
        <taxon>Ascomycota</taxon>
        <taxon>Pezizomycotina</taxon>
        <taxon>Sordariomycetes</taxon>
        <taxon>Sordariomycetidae</taxon>
        <taxon>Diaporthales</taxon>
        <taxon>Diaporthaceae</taxon>
        <taxon>Diaporthe</taxon>
        <taxon>Diaporthe eres species complex</taxon>
    </lineage>
</organism>
<reference evidence="2 3" key="1">
    <citation type="submission" date="2024-02" db="EMBL/GenBank/DDBJ databases">
        <title>De novo assembly and annotation of 12 fungi associated with fruit tree decline syndrome in Ontario, Canada.</title>
        <authorList>
            <person name="Sulman M."/>
            <person name="Ellouze W."/>
            <person name="Ilyukhin E."/>
        </authorList>
    </citation>
    <scope>NUCLEOTIDE SEQUENCE [LARGE SCALE GENOMIC DNA]</scope>
    <source>
        <strain evidence="2 3">M169</strain>
    </source>
</reference>
<feature type="region of interest" description="Disordered" evidence="1">
    <location>
        <begin position="44"/>
        <end position="68"/>
    </location>
</feature>
<evidence type="ECO:0000313" key="2">
    <source>
        <dbReference type="EMBL" id="KAK7721451.1"/>
    </source>
</evidence>
<dbReference type="Proteomes" id="UP001430848">
    <property type="component" value="Unassembled WGS sequence"/>
</dbReference>
<dbReference type="EMBL" id="JAKNSF020000071">
    <property type="protein sequence ID" value="KAK7721451.1"/>
    <property type="molecule type" value="Genomic_DNA"/>
</dbReference>
<comment type="caution">
    <text evidence="2">The sequence shown here is derived from an EMBL/GenBank/DDBJ whole genome shotgun (WGS) entry which is preliminary data.</text>
</comment>
<proteinExistence type="predicted"/>
<sequence>MSNAHQNRRIVPEAGESSSKRPAPKAFEDAQVTQVTESFGILTTSHSQARGYGLPPATTSSHQSTTGTANLDFSTENDSTIISLMGAGWTVHQIKNEYFPHQDNVTPWSLKCRAQTLGAFWKEPEDKRLSEMELGQRESREVPGPIEDEYFSDPRREIRDIQVRYNQGQNSMTFGNKYSEIMQASDVSEDSDTSQHDMVDQDPGQYAYQYQHCHKCQDPGQDPNQYPNQYLNDESNTHQVQANYQTTKTGGLRRTEESIIAFIEEKGFFWTQEDDDELRESMREDHSLDPEVVDRLVESGKRFEDEVLNRAKALTLWEQFSASTTRSYDG</sequence>
<evidence type="ECO:0000313" key="3">
    <source>
        <dbReference type="Proteomes" id="UP001430848"/>
    </source>
</evidence>
<feature type="region of interest" description="Disordered" evidence="1">
    <location>
        <begin position="1"/>
        <end position="28"/>
    </location>
</feature>
<gene>
    <name evidence="2" type="ORF">SLS63_009565</name>
</gene>